<comment type="catalytic activity">
    <reaction evidence="6">
        <text>N(6)-[(R)-S(8)-aminomethyldihydrolipoyl]-L-lysyl-[protein] + (6S)-5,6,7,8-tetrahydrofolate = N(6)-[(R)-dihydrolipoyl]-L-lysyl-[protein] + (6R)-5,10-methylene-5,6,7,8-tetrahydrofolate + NH4(+)</text>
        <dbReference type="Rhea" id="RHEA:16945"/>
        <dbReference type="Rhea" id="RHEA-COMP:10475"/>
        <dbReference type="Rhea" id="RHEA-COMP:10492"/>
        <dbReference type="ChEBI" id="CHEBI:15636"/>
        <dbReference type="ChEBI" id="CHEBI:28938"/>
        <dbReference type="ChEBI" id="CHEBI:57453"/>
        <dbReference type="ChEBI" id="CHEBI:83100"/>
        <dbReference type="ChEBI" id="CHEBI:83143"/>
        <dbReference type="EC" id="2.1.2.10"/>
    </reaction>
</comment>
<dbReference type="Proteomes" id="UP001589788">
    <property type="component" value="Unassembled WGS sequence"/>
</dbReference>
<dbReference type="NCBIfam" id="NF001567">
    <property type="entry name" value="PRK00389.1"/>
    <property type="match status" value="1"/>
</dbReference>
<keyword evidence="10" id="KW-1185">Reference proteome</keyword>
<dbReference type="InterPro" id="IPR013977">
    <property type="entry name" value="GcvT_C"/>
</dbReference>
<evidence type="ECO:0000256" key="3">
    <source>
        <dbReference type="ARBA" id="ARBA00022576"/>
    </source>
</evidence>
<evidence type="ECO:0000256" key="2">
    <source>
        <dbReference type="ARBA" id="ARBA00012616"/>
    </source>
</evidence>
<dbReference type="EC" id="2.1.2.10" evidence="2"/>
<evidence type="ECO:0000313" key="10">
    <source>
        <dbReference type="Proteomes" id="UP001589788"/>
    </source>
</evidence>
<dbReference type="RefSeq" id="WP_248105950.1">
    <property type="nucleotide sequence ID" value="NZ_JAKHEX010000004.1"/>
</dbReference>
<dbReference type="InterPro" id="IPR028896">
    <property type="entry name" value="GcvT/YgfZ/DmdA"/>
</dbReference>
<dbReference type="SUPFAM" id="SSF103025">
    <property type="entry name" value="Folate-binding domain"/>
    <property type="match status" value="1"/>
</dbReference>
<evidence type="ECO:0000259" key="8">
    <source>
        <dbReference type="Pfam" id="PF08669"/>
    </source>
</evidence>
<evidence type="ECO:0000256" key="4">
    <source>
        <dbReference type="ARBA" id="ARBA00022679"/>
    </source>
</evidence>
<evidence type="ECO:0000256" key="5">
    <source>
        <dbReference type="ARBA" id="ARBA00031395"/>
    </source>
</evidence>
<dbReference type="PANTHER" id="PTHR43757">
    <property type="entry name" value="AMINOMETHYLTRANSFERASE"/>
    <property type="match status" value="1"/>
</dbReference>
<protein>
    <recommendedName>
        <fullName evidence="2">aminomethyltransferase</fullName>
        <ecNumber evidence="2">2.1.2.10</ecNumber>
    </recommendedName>
    <alternativeName>
        <fullName evidence="5">Glycine cleavage system T protein</fullName>
    </alternativeName>
</protein>
<dbReference type="Gene3D" id="3.30.1360.120">
    <property type="entry name" value="Probable tRNA modification gtpase trme, domain 1"/>
    <property type="match status" value="1"/>
</dbReference>
<keyword evidence="4 9" id="KW-0808">Transferase</keyword>
<dbReference type="InterPro" id="IPR006222">
    <property type="entry name" value="GCVT_N"/>
</dbReference>
<dbReference type="InterPro" id="IPR006223">
    <property type="entry name" value="GcvT"/>
</dbReference>
<comment type="similarity">
    <text evidence="1">Belongs to the GcvT family.</text>
</comment>
<feature type="domain" description="Aminomethyltransferase C-terminal" evidence="8">
    <location>
        <begin position="280"/>
        <end position="357"/>
    </location>
</feature>
<evidence type="ECO:0000256" key="6">
    <source>
        <dbReference type="ARBA" id="ARBA00047665"/>
    </source>
</evidence>
<dbReference type="GO" id="GO:0004047">
    <property type="term" value="F:aminomethyltransferase activity"/>
    <property type="evidence" value="ECO:0007669"/>
    <property type="project" value="UniProtKB-EC"/>
</dbReference>
<dbReference type="EMBL" id="JBHLYQ010000008">
    <property type="protein sequence ID" value="MFC0080898.1"/>
    <property type="molecule type" value="Genomic_DNA"/>
</dbReference>
<feature type="domain" description="GCVT N-terminal" evidence="7">
    <location>
        <begin position="16"/>
        <end position="259"/>
    </location>
</feature>
<proteinExistence type="inferred from homology"/>
<organism evidence="9 10">
    <name type="scientific">Aciditerrimonas ferrireducens</name>
    <dbReference type="NCBI Taxonomy" id="667306"/>
    <lineage>
        <taxon>Bacteria</taxon>
        <taxon>Bacillati</taxon>
        <taxon>Actinomycetota</taxon>
        <taxon>Acidimicrobiia</taxon>
        <taxon>Acidimicrobiales</taxon>
        <taxon>Acidimicrobiaceae</taxon>
        <taxon>Aciditerrimonas</taxon>
    </lineage>
</organism>
<sequence length="369" mass="38690">MPPSQDPALALRRSPLHEVHQAAGATFGSFAGWELPLRYPSGTVAEHRACREAAALFDVSHLGSLLLEGPSAFGTLQAALSNDLRRIGPGRAQYSLLLEPDGQVADDLMVWWEAPERFWVLPNAAQTAVVAARLGAEDRTAERALLALQGPRARSILQATWPEAAAVGHFQVAAVAFHGAACVVAGTGYTGEDGVEIAVPLAQAPALWTTLVDAGATPAGLAARDTLRLEAGLPLMGQDLGGRIGPLEAGLGWAVGWEKPELPAREVLLAARQAGPRWRLRGLLGGRRPLRAGAPVERDGQALGTCTSGSFSPLLGRGIALALLACPAPGHPLPDGTAVRVLLRHEEEPATVVTPPFTRLRPEDPGASR</sequence>
<evidence type="ECO:0000259" key="7">
    <source>
        <dbReference type="Pfam" id="PF01571"/>
    </source>
</evidence>
<comment type="caution">
    <text evidence="9">The sequence shown here is derived from an EMBL/GenBank/DDBJ whole genome shotgun (WGS) entry which is preliminary data.</text>
</comment>
<dbReference type="PIRSF" id="PIRSF006487">
    <property type="entry name" value="GcvT"/>
    <property type="match status" value="1"/>
</dbReference>
<reference evidence="9 10" key="1">
    <citation type="submission" date="2024-09" db="EMBL/GenBank/DDBJ databases">
        <authorList>
            <person name="Sun Q."/>
            <person name="Mori K."/>
        </authorList>
    </citation>
    <scope>NUCLEOTIDE SEQUENCE [LARGE SCALE GENOMIC DNA]</scope>
    <source>
        <strain evidence="9 10">JCM 15389</strain>
    </source>
</reference>
<dbReference type="InterPro" id="IPR029043">
    <property type="entry name" value="GcvT/YgfZ_C"/>
</dbReference>
<dbReference type="SUPFAM" id="SSF101790">
    <property type="entry name" value="Aminomethyltransferase beta-barrel domain"/>
    <property type="match status" value="1"/>
</dbReference>
<keyword evidence="3" id="KW-0032">Aminotransferase</keyword>
<accession>A0ABV6BZP6</accession>
<dbReference type="PANTHER" id="PTHR43757:SF2">
    <property type="entry name" value="AMINOMETHYLTRANSFERASE, MITOCHONDRIAL"/>
    <property type="match status" value="1"/>
</dbReference>
<dbReference type="Pfam" id="PF08669">
    <property type="entry name" value="GCV_T_C"/>
    <property type="match status" value="1"/>
</dbReference>
<evidence type="ECO:0000313" key="9">
    <source>
        <dbReference type="EMBL" id="MFC0080898.1"/>
    </source>
</evidence>
<gene>
    <name evidence="9" type="primary">gcvT</name>
    <name evidence="9" type="ORF">ACFFRE_01840</name>
</gene>
<dbReference type="NCBIfam" id="TIGR00528">
    <property type="entry name" value="gcvT"/>
    <property type="match status" value="1"/>
</dbReference>
<name>A0ABV6BZP6_9ACTN</name>
<evidence type="ECO:0000256" key="1">
    <source>
        <dbReference type="ARBA" id="ARBA00008609"/>
    </source>
</evidence>
<dbReference type="InterPro" id="IPR027266">
    <property type="entry name" value="TrmE/GcvT-like"/>
</dbReference>
<dbReference type="Pfam" id="PF01571">
    <property type="entry name" value="GCV_T"/>
    <property type="match status" value="1"/>
</dbReference>